<dbReference type="Pfam" id="PF02902">
    <property type="entry name" value="Peptidase_C48"/>
    <property type="match status" value="1"/>
</dbReference>
<dbReference type="GO" id="GO:0008234">
    <property type="term" value="F:cysteine-type peptidase activity"/>
    <property type="evidence" value="ECO:0007669"/>
    <property type="project" value="UniProtKB-KW"/>
</dbReference>
<keyword evidence="3" id="KW-0378">Hydrolase</keyword>
<name>A0A1D2ACK2_AUXPR</name>
<dbReference type="GO" id="GO:0019784">
    <property type="term" value="F:deNEDDylase activity"/>
    <property type="evidence" value="ECO:0007669"/>
    <property type="project" value="InterPro"/>
</dbReference>
<gene>
    <name evidence="6" type="ORF">g.16191</name>
</gene>
<evidence type="ECO:0000313" key="6">
    <source>
        <dbReference type="EMBL" id="JAT76912.1"/>
    </source>
</evidence>
<dbReference type="EMBL" id="GDKF01001710">
    <property type="protein sequence ID" value="JAT76912.1"/>
    <property type="molecule type" value="Transcribed_RNA"/>
</dbReference>
<comment type="similarity">
    <text evidence="1">Belongs to the peptidase C48 family.</text>
</comment>
<feature type="domain" description="Ubiquitin-like protease family profile" evidence="5">
    <location>
        <begin position="16"/>
        <end position="176"/>
    </location>
</feature>
<protein>
    <recommendedName>
        <fullName evidence="5">Ubiquitin-like protease family profile domain-containing protein</fullName>
    </recommendedName>
</protein>
<keyword evidence="4" id="KW-0788">Thiol protease</keyword>
<dbReference type="SUPFAM" id="SSF54001">
    <property type="entry name" value="Cysteine proteinases"/>
    <property type="match status" value="1"/>
</dbReference>
<dbReference type="PANTHER" id="PTHR46468">
    <property type="entry name" value="SENTRIN-SPECIFIC PROTEASE 8"/>
    <property type="match status" value="1"/>
</dbReference>
<dbReference type="InterPro" id="IPR038765">
    <property type="entry name" value="Papain-like_cys_pep_sf"/>
</dbReference>
<evidence type="ECO:0000256" key="1">
    <source>
        <dbReference type="ARBA" id="ARBA00005234"/>
    </source>
</evidence>
<dbReference type="Gene3D" id="3.40.395.10">
    <property type="entry name" value="Adenoviral Proteinase, Chain A"/>
    <property type="match status" value="1"/>
</dbReference>
<proteinExistence type="inferred from homology"/>
<dbReference type="PROSITE" id="PS50600">
    <property type="entry name" value="ULP_PROTEASE"/>
    <property type="match status" value="1"/>
</dbReference>
<dbReference type="InterPro" id="IPR044613">
    <property type="entry name" value="Nep1/2-like"/>
</dbReference>
<sequence length="219" mass="23585">MGEEALLYAPLSYHDVYLYPEDASLVLGAHWWNDQVIAFAFEWLKFQVPCPSPIVAIPAAACFLLLHSDAQTVREQLEQMQVHAASGLLLAVNDSPSLESAGGGTHWSLLAVALDQGSAWHVDSLGGANRRVAQALTRKLAAGLDRHLALRPAPAAPQQTNGYDCGACTVSAAQALWRCPVADWRPPLRCLQRAAGAQAMRREVAAWVRLAAGGTLEKE</sequence>
<evidence type="ECO:0000259" key="5">
    <source>
        <dbReference type="PROSITE" id="PS50600"/>
    </source>
</evidence>
<dbReference type="PANTHER" id="PTHR46468:SF1">
    <property type="entry name" value="SENTRIN-SPECIFIC PROTEASE 8"/>
    <property type="match status" value="1"/>
</dbReference>
<evidence type="ECO:0000256" key="4">
    <source>
        <dbReference type="ARBA" id="ARBA00022807"/>
    </source>
</evidence>
<keyword evidence="2" id="KW-0645">Protease</keyword>
<evidence type="ECO:0000256" key="2">
    <source>
        <dbReference type="ARBA" id="ARBA00022670"/>
    </source>
</evidence>
<dbReference type="GO" id="GO:0006508">
    <property type="term" value="P:proteolysis"/>
    <property type="evidence" value="ECO:0007669"/>
    <property type="project" value="UniProtKB-KW"/>
</dbReference>
<dbReference type="GO" id="GO:0000338">
    <property type="term" value="P:protein deneddylation"/>
    <property type="evidence" value="ECO:0007669"/>
    <property type="project" value="TreeGrafter"/>
</dbReference>
<dbReference type="InterPro" id="IPR003653">
    <property type="entry name" value="Peptidase_C48_C"/>
</dbReference>
<evidence type="ECO:0000256" key="3">
    <source>
        <dbReference type="ARBA" id="ARBA00022801"/>
    </source>
</evidence>
<dbReference type="AlphaFoldDB" id="A0A1D2ACK2"/>
<organism evidence="6">
    <name type="scientific">Auxenochlorella protothecoides</name>
    <name type="common">Green microalga</name>
    <name type="synonym">Chlorella protothecoides</name>
    <dbReference type="NCBI Taxonomy" id="3075"/>
    <lineage>
        <taxon>Eukaryota</taxon>
        <taxon>Viridiplantae</taxon>
        <taxon>Chlorophyta</taxon>
        <taxon>core chlorophytes</taxon>
        <taxon>Trebouxiophyceae</taxon>
        <taxon>Chlorellales</taxon>
        <taxon>Chlorellaceae</taxon>
        <taxon>Auxenochlorella</taxon>
    </lineage>
</organism>
<accession>A0A1D2ACK2</accession>
<reference evidence="6" key="1">
    <citation type="submission" date="2015-08" db="EMBL/GenBank/DDBJ databases">
        <authorList>
            <person name="Babu N.S."/>
            <person name="Beckwith C.J."/>
            <person name="Beseler K.G."/>
            <person name="Brison A."/>
            <person name="Carone J.V."/>
            <person name="Caskin T.P."/>
            <person name="Diamond M."/>
            <person name="Durham M.E."/>
            <person name="Foxe J.M."/>
            <person name="Go M."/>
            <person name="Henderson B.A."/>
            <person name="Jones I.B."/>
            <person name="McGettigan J.A."/>
            <person name="Micheletti S.J."/>
            <person name="Nasrallah M.E."/>
            <person name="Ortiz D."/>
            <person name="Piller C.R."/>
            <person name="Privatt S.R."/>
            <person name="Schneider S.L."/>
            <person name="Sharp S."/>
            <person name="Smith T.C."/>
            <person name="Stanton J.D."/>
            <person name="Ullery H.E."/>
            <person name="Wilson R.J."/>
            <person name="Serrano M.G."/>
            <person name="Buck G."/>
            <person name="Lee V."/>
            <person name="Wang Y."/>
            <person name="Carvalho R."/>
            <person name="Voegtly L."/>
            <person name="Shi R."/>
            <person name="Duckworth R."/>
            <person name="Johnson A."/>
            <person name="Loviza R."/>
            <person name="Walstead R."/>
            <person name="Shah Z."/>
            <person name="Kiflezghi M."/>
            <person name="Wade K."/>
            <person name="Ball S.L."/>
            <person name="Bradley K.W."/>
            <person name="Asai D.J."/>
            <person name="Bowman C.A."/>
            <person name="Russell D.A."/>
            <person name="Pope W.H."/>
            <person name="Jacobs-Sera D."/>
            <person name="Hendrix R.W."/>
            <person name="Hatfull G.F."/>
        </authorList>
    </citation>
    <scope>NUCLEOTIDE SEQUENCE</scope>
</reference>